<keyword evidence="3" id="KW-0032">Aminotransferase</keyword>
<feature type="non-terminal residue" evidence="7">
    <location>
        <position position="60"/>
    </location>
</feature>
<name>X0SCR0_9ZZZZ</name>
<evidence type="ECO:0000256" key="3">
    <source>
        <dbReference type="ARBA" id="ARBA00022576"/>
    </source>
</evidence>
<keyword evidence="4" id="KW-0808">Transferase</keyword>
<evidence type="ECO:0000256" key="2">
    <source>
        <dbReference type="ARBA" id="ARBA00012916"/>
    </source>
</evidence>
<dbReference type="SUPFAM" id="SSF56235">
    <property type="entry name" value="N-terminal nucleophile aminohydrolases (Ntn hydrolases)"/>
    <property type="match status" value="1"/>
</dbReference>
<gene>
    <name evidence="7" type="ORF">S01H1_08748</name>
</gene>
<dbReference type="GO" id="GO:0005829">
    <property type="term" value="C:cytosol"/>
    <property type="evidence" value="ECO:0007669"/>
    <property type="project" value="TreeGrafter"/>
</dbReference>
<feature type="domain" description="Glutamine amidotransferase type-2" evidence="6">
    <location>
        <begin position="2"/>
        <end position="60"/>
    </location>
</feature>
<evidence type="ECO:0000256" key="5">
    <source>
        <dbReference type="ARBA" id="ARBA00022962"/>
    </source>
</evidence>
<evidence type="ECO:0000256" key="1">
    <source>
        <dbReference type="ARBA" id="ARBA00001031"/>
    </source>
</evidence>
<dbReference type="EMBL" id="BARS01004475">
    <property type="protein sequence ID" value="GAF78804.1"/>
    <property type="molecule type" value="Genomic_DNA"/>
</dbReference>
<dbReference type="PANTHER" id="PTHR10937:SF0">
    <property type="entry name" value="GLUTAMINE--FRUCTOSE-6-PHOSPHATE TRANSAMINASE (ISOMERIZING)"/>
    <property type="match status" value="1"/>
</dbReference>
<dbReference type="PROSITE" id="PS51278">
    <property type="entry name" value="GATASE_TYPE_2"/>
    <property type="match status" value="1"/>
</dbReference>
<dbReference type="PANTHER" id="PTHR10937">
    <property type="entry name" value="GLUCOSAMINE--FRUCTOSE-6-PHOSPHATE AMINOTRANSFERASE, ISOMERIZING"/>
    <property type="match status" value="1"/>
</dbReference>
<comment type="catalytic activity">
    <reaction evidence="1">
        <text>D-fructose 6-phosphate + L-glutamine = D-glucosamine 6-phosphate + L-glutamate</text>
        <dbReference type="Rhea" id="RHEA:13237"/>
        <dbReference type="ChEBI" id="CHEBI:29985"/>
        <dbReference type="ChEBI" id="CHEBI:58359"/>
        <dbReference type="ChEBI" id="CHEBI:58725"/>
        <dbReference type="ChEBI" id="CHEBI:61527"/>
        <dbReference type="EC" id="2.6.1.16"/>
    </reaction>
</comment>
<evidence type="ECO:0000259" key="6">
    <source>
        <dbReference type="PROSITE" id="PS51278"/>
    </source>
</evidence>
<keyword evidence="5" id="KW-0315">Glutamine amidotransferase</keyword>
<evidence type="ECO:0000256" key="4">
    <source>
        <dbReference type="ARBA" id="ARBA00022679"/>
    </source>
</evidence>
<dbReference type="EC" id="2.6.1.16" evidence="2"/>
<accession>X0SCR0</accession>
<dbReference type="InterPro" id="IPR029055">
    <property type="entry name" value="Ntn_hydrolases_N"/>
</dbReference>
<organism evidence="7">
    <name type="scientific">marine sediment metagenome</name>
    <dbReference type="NCBI Taxonomy" id="412755"/>
    <lineage>
        <taxon>unclassified sequences</taxon>
        <taxon>metagenomes</taxon>
        <taxon>ecological metagenomes</taxon>
    </lineage>
</organism>
<protein>
    <recommendedName>
        <fullName evidence="2">glutamine--fructose-6-phosphate transaminase (isomerizing)</fullName>
        <ecNumber evidence="2">2.6.1.16</ecNumber>
    </recommendedName>
</protein>
<reference evidence="7" key="1">
    <citation type="journal article" date="2014" name="Front. Microbiol.">
        <title>High frequency of phylogenetically diverse reductive dehalogenase-homologous genes in deep subseafloor sedimentary metagenomes.</title>
        <authorList>
            <person name="Kawai M."/>
            <person name="Futagami T."/>
            <person name="Toyoda A."/>
            <person name="Takaki Y."/>
            <person name="Nishi S."/>
            <person name="Hori S."/>
            <person name="Arai W."/>
            <person name="Tsubouchi T."/>
            <person name="Morono Y."/>
            <person name="Uchiyama I."/>
            <person name="Ito T."/>
            <person name="Fujiyama A."/>
            <person name="Inagaki F."/>
            <person name="Takami H."/>
        </authorList>
    </citation>
    <scope>NUCLEOTIDE SEQUENCE</scope>
    <source>
        <strain evidence="7">Expedition CK06-06</strain>
    </source>
</reference>
<dbReference type="GO" id="GO:0004360">
    <property type="term" value="F:glutamine-fructose-6-phosphate transaminase (isomerizing) activity"/>
    <property type="evidence" value="ECO:0007669"/>
    <property type="project" value="UniProtKB-EC"/>
</dbReference>
<dbReference type="AlphaFoldDB" id="X0SCR0"/>
<dbReference type="GO" id="GO:0006487">
    <property type="term" value="P:protein N-linked glycosylation"/>
    <property type="evidence" value="ECO:0007669"/>
    <property type="project" value="TreeGrafter"/>
</dbReference>
<sequence length="60" mass="6277">MCGIIGYVGNRPAVPLLLEGLQRLQYRGYDSAGLAVLAENGELCVEKSVGKLASLASGVR</sequence>
<proteinExistence type="predicted"/>
<dbReference type="GO" id="GO:0006047">
    <property type="term" value="P:UDP-N-acetylglucosamine metabolic process"/>
    <property type="evidence" value="ECO:0007669"/>
    <property type="project" value="TreeGrafter"/>
</dbReference>
<dbReference type="Gene3D" id="3.60.20.10">
    <property type="entry name" value="Glutamine Phosphoribosylpyrophosphate, subunit 1, domain 1"/>
    <property type="match status" value="1"/>
</dbReference>
<dbReference type="GO" id="GO:0006002">
    <property type="term" value="P:fructose 6-phosphate metabolic process"/>
    <property type="evidence" value="ECO:0007669"/>
    <property type="project" value="TreeGrafter"/>
</dbReference>
<comment type="caution">
    <text evidence="7">The sequence shown here is derived from an EMBL/GenBank/DDBJ whole genome shotgun (WGS) entry which is preliminary data.</text>
</comment>
<evidence type="ECO:0000313" key="7">
    <source>
        <dbReference type="EMBL" id="GAF78804.1"/>
    </source>
</evidence>
<dbReference type="InterPro" id="IPR017932">
    <property type="entry name" value="GATase_2_dom"/>
</dbReference>